<keyword evidence="1" id="KW-0862">Zinc</keyword>
<organism evidence="3 4">
    <name type="scientific">Apodospora peruviana</name>
    <dbReference type="NCBI Taxonomy" id="516989"/>
    <lineage>
        <taxon>Eukaryota</taxon>
        <taxon>Fungi</taxon>
        <taxon>Dikarya</taxon>
        <taxon>Ascomycota</taxon>
        <taxon>Pezizomycotina</taxon>
        <taxon>Sordariomycetes</taxon>
        <taxon>Sordariomycetidae</taxon>
        <taxon>Sordariales</taxon>
        <taxon>Lasiosphaeriaceae</taxon>
        <taxon>Apodospora</taxon>
    </lineage>
</organism>
<dbReference type="Gene3D" id="3.30.160.60">
    <property type="entry name" value="Classic Zinc Finger"/>
    <property type="match status" value="1"/>
</dbReference>
<dbReference type="AlphaFoldDB" id="A0AAE0ITV1"/>
<protein>
    <recommendedName>
        <fullName evidence="2">C2H2-type domain-containing protein</fullName>
    </recommendedName>
</protein>
<dbReference type="Proteomes" id="UP001283341">
    <property type="component" value="Unassembled WGS sequence"/>
</dbReference>
<keyword evidence="4" id="KW-1185">Reference proteome</keyword>
<dbReference type="SMART" id="SM00451">
    <property type="entry name" value="ZnF_U1"/>
    <property type="match status" value="2"/>
</dbReference>
<dbReference type="InterPro" id="IPR003604">
    <property type="entry name" value="Matrin/U1-like-C_Znf_C2H2"/>
</dbReference>
<keyword evidence="1" id="KW-0863">Zinc-finger</keyword>
<evidence type="ECO:0000313" key="3">
    <source>
        <dbReference type="EMBL" id="KAK3330471.1"/>
    </source>
</evidence>
<dbReference type="Pfam" id="PF12874">
    <property type="entry name" value="zf-met"/>
    <property type="match status" value="1"/>
</dbReference>
<proteinExistence type="predicted"/>
<evidence type="ECO:0000313" key="4">
    <source>
        <dbReference type="Proteomes" id="UP001283341"/>
    </source>
</evidence>
<name>A0AAE0ITV1_9PEZI</name>
<reference evidence="3" key="2">
    <citation type="submission" date="2023-06" db="EMBL/GenBank/DDBJ databases">
        <authorList>
            <consortium name="Lawrence Berkeley National Laboratory"/>
            <person name="Haridas S."/>
            <person name="Hensen N."/>
            <person name="Bonometti L."/>
            <person name="Westerberg I."/>
            <person name="Brannstrom I.O."/>
            <person name="Guillou S."/>
            <person name="Cros-Aarteil S."/>
            <person name="Calhoun S."/>
            <person name="Kuo A."/>
            <person name="Mondo S."/>
            <person name="Pangilinan J."/>
            <person name="Riley R."/>
            <person name="Labutti K."/>
            <person name="Andreopoulos B."/>
            <person name="Lipzen A."/>
            <person name="Chen C."/>
            <person name="Yanf M."/>
            <person name="Daum C."/>
            <person name="Ng V."/>
            <person name="Clum A."/>
            <person name="Steindorff A."/>
            <person name="Ohm R."/>
            <person name="Martin F."/>
            <person name="Silar P."/>
            <person name="Natvig D."/>
            <person name="Lalanne C."/>
            <person name="Gautier V."/>
            <person name="Ament-Velasquez S.L."/>
            <person name="Kruys A."/>
            <person name="Hutchinson M.I."/>
            <person name="Powell A.J."/>
            <person name="Barry K."/>
            <person name="Miller A.N."/>
            <person name="Grigoriev I.V."/>
            <person name="Debuchy R."/>
            <person name="Gladieux P."/>
            <person name="Thoren M.H."/>
            <person name="Johannesson H."/>
        </authorList>
    </citation>
    <scope>NUCLEOTIDE SEQUENCE</scope>
    <source>
        <strain evidence="3">CBS 118394</strain>
    </source>
</reference>
<evidence type="ECO:0000259" key="2">
    <source>
        <dbReference type="PROSITE" id="PS00028"/>
    </source>
</evidence>
<accession>A0AAE0ITV1</accession>
<dbReference type="InterPro" id="IPR013087">
    <property type="entry name" value="Znf_C2H2_type"/>
</dbReference>
<dbReference type="SUPFAM" id="SSF57667">
    <property type="entry name" value="beta-beta-alpha zinc fingers"/>
    <property type="match status" value="1"/>
</dbReference>
<gene>
    <name evidence="3" type="ORF">B0H66DRAFT_63477</name>
</gene>
<evidence type="ECO:0000256" key="1">
    <source>
        <dbReference type="ARBA" id="ARBA00022771"/>
    </source>
</evidence>
<dbReference type="InterPro" id="IPR036236">
    <property type="entry name" value="Znf_C2H2_sf"/>
</dbReference>
<comment type="caution">
    <text evidence="3">The sequence shown here is derived from an EMBL/GenBank/DDBJ whole genome shotgun (WGS) entry which is preliminary data.</text>
</comment>
<dbReference type="GO" id="GO:0003676">
    <property type="term" value="F:nucleic acid binding"/>
    <property type="evidence" value="ECO:0007669"/>
    <property type="project" value="InterPro"/>
</dbReference>
<reference evidence="3" key="1">
    <citation type="journal article" date="2023" name="Mol. Phylogenet. Evol.">
        <title>Genome-scale phylogeny and comparative genomics of the fungal order Sordariales.</title>
        <authorList>
            <person name="Hensen N."/>
            <person name="Bonometti L."/>
            <person name="Westerberg I."/>
            <person name="Brannstrom I.O."/>
            <person name="Guillou S."/>
            <person name="Cros-Aarteil S."/>
            <person name="Calhoun S."/>
            <person name="Haridas S."/>
            <person name="Kuo A."/>
            <person name="Mondo S."/>
            <person name="Pangilinan J."/>
            <person name="Riley R."/>
            <person name="LaButti K."/>
            <person name="Andreopoulos B."/>
            <person name="Lipzen A."/>
            <person name="Chen C."/>
            <person name="Yan M."/>
            <person name="Daum C."/>
            <person name="Ng V."/>
            <person name="Clum A."/>
            <person name="Steindorff A."/>
            <person name="Ohm R.A."/>
            <person name="Martin F."/>
            <person name="Silar P."/>
            <person name="Natvig D.O."/>
            <person name="Lalanne C."/>
            <person name="Gautier V."/>
            <person name="Ament-Velasquez S.L."/>
            <person name="Kruys A."/>
            <person name="Hutchinson M.I."/>
            <person name="Powell A.J."/>
            <person name="Barry K."/>
            <person name="Miller A.N."/>
            <person name="Grigoriev I.V."/>
            <person name="Debuchy R."/>
            <person name="Gladieux P."/>
            <person name="Hiltunen Thoren M."/>
            <person name="Johannesson H."/>
        </authorList>
    </citation>
    <scope>NUCLEOTIDE SEQUENCE</scope>
    <source>
        <strain evidence="3">CBS 118394</strain>
    </source>
</reference>
<feature type="domain" description="C2H2-type" evidence="2">
    <location>
        <begin position="246"/>
        <end position="268"/>
    </location>
</feature>
<dbReference type="SMART" id="SM00355">
    <property type="entry name" value="ZnF_C2H2"/>
    <property type="match status" value="2"/>
</dbReference>
<keyword evidence="1" id="KW-0479">Metal-binding</keyword>
<dbReference type="EMBL" id="JAUEDM010000001">
    <property type="protein sequence ID" value="KAK3330471.1"/>
    <property type="molecule type" value="Genomic_DNA"/>
</dbReference>
<sequence length="326" mass="36978">MSSRIPPCSPQYSTCANPPPLSFFSSLPMPTSNNIWGVYTLVVEKAGEKSRLYIGCETAQRGGVQQWLKCYDYGVTLPKCLSSYLDKGYKITSRGLLCWCTQPPAFSVGRTRVRMVALEAYLTYIFGAGPAYEVDDSIWGDLWPWAKSTMSWDSLCSHTAFTEVPWDVHNTNEEEFLVYNEKRREEAKTRKAAFEAQRFATIPELKAFLAKRVQAGKDWRRRNRKRLNKLHAELRTRNRESNRFRCNICEISLPYAGALATHNKTKRHLDKAKRGGLSVKDTKRYYCGICDYSAGHKSHFNGHLTSAGHKRRVEQAEAAAVATGSP</sequence>
<dbReference type="GO" id="GO:0008270">
    <property type="term" value="F:zinc ion binding"/>
    <property type="evidence" value="ECO:0007669"/>
    <property type="project" value="UniProtKB-KW"/>
</dbReference>
<dbReference type="PROSITE" id="PS00028">
    <property type="entry name" value="ZINC_FINGER_C2H2_1"/>
    <property type="match status" value="1"/>
</dbReference>